<keyword evidence="2" id="KW-0597">Phosphoprotein</keyword>
<dbReference type="Gene3D" id="6.10.250.690">
    <property type="match status" value="1"/>
</dbReference>
<dbReference type="Proteomes" id="UP000007127">
    <property type="component" value="Chromosome"/>
</dbReference>
<dbReference type="InterPro" id="IPR001867">
    <property type="entry name" value="OmpR/PhoB-type_DNA-bd"/>
</dbReference>
<dbReference type="PANTHER" id="PTHR48111">
    <property type="entry name" value="REGULATOR OF RPOS"/>
    <property type="match status" value="1"/>
</dbReference>
<dbReference type="SMART" id="SM00448">
    <property type="entry name" value="REC"/>
    <property type="match status" value="1"/>
</dbReference>
<dbReference type="Pfam" id="PF00486">
    <property type="entry name" value="Trans_reg_C"/>
    <property type="match status" value="1"/>
</dbReference>
<dbReference type="InterPro" id="IPR016032">
    <property type="entry name" value="Sig_transdc_resp-reg_C-effctor"/>
</dbReference>
<protein>
    <submittedName>
        <fullName evidence="6">Winged helix family two component transcriptional regulator</fullName>
    </submittedName>
</protein>
<feature type="domain" description="Response regulatory" evidence="4">
    <location>
        <begin position="46"/>
        <end position="160"/>
    </location>
</feature>
<dbReference type="SUPFAM" id="SSF52172">
    <property type="entry name" value="CheY-like"/>
    <property type="match status" value="1"/>
</dbReference>
<dbReference type="SMART" id="SM00862">
    <property type="entry name" value="Trans_reg_C"/>
    <property type="match status" value="1"/>
</dbReference>
<dbReference type="GO" id="GO:0032993">
    <property type="term" value="C:protein-DNA complex"/>
    <property type="evidence" value="ECO:0007669"/>
    <property type="project" value="TreeGrafter"/>
</dbReference>
<organism evidence="6 7">
    <name type="scientific">Thalassospira xiamenensis M-5 = DSM 17429</name>
    <dbReference type="NCBI Taxonomy" id="1123366"/>
    <lineage>
        <taxon>Bacteria</taxon>
        <taxon>Pseudomonadati</taxon>
        <taxon>Pseudomonadota</taxon>
        <taxon>Alphaproteobacteria</taxon>
        <taxon>Rhodospirillales</taxon>
        <taxon>Thalassospiraceae</taxon>
        <taxon>Thalassospira</taxon>
    </lineage>
</organism>
<evidence type="ECO:0000259" key="5">
    <source>
        <dbReference type="PROSITE" id="PS51755"/>
    </source>
</evidence>
<dbReference type="GO" id="GO:0000156">
    <property type="term" value="F:phosphorelay response regulator activity"/>
    <property type="evidence" value="ECO:0007669"/>
    <property type="project" value="TreeGrafter"/>
</dbReference>
<evidence type="ECO:0000256" key="3">
    <source>
        <dbReference type="PROSITE-ProRule" id="PRU01091"/>
    </source>
</evidence>
<dbReference type="Gene3D" id="1.10.10.10">
    <property type="entry name" value="Winged helix-like DNA-binding domain superfamily/Winged helix DNA-binding domain"/>
    <property type="match status" value="1"/>
</dbReference>
<dbReference type="KEGG" id="txi:TH3_07525"/>
<dbReference type="AlphaFoldDB" id="A0AB72UBJ8"/>
<dbReference type="GO" id="GO:0000976">
    <property type="term" value="F:transcription cis-regulatory region binding"/>
    <property type="evidence" value="ECO:0007669"/>
    <property type="project" value="TreeGrafter"/>
</dbReference>
<sequence>MILPRFADRKLNGVWSGLQVIVSFARHICRFGIVFERETGTRGAMRILLVEDERYLAEAVRDHLLASGDAVDMTESVVEAEIMLRGTPYDVLLLDLNLPDGRGIDLLRGMRRAGSVTPCIILTAQDQISDRIAGLNAGADDYLVKPFDLHELSARLLAVARRYSGNPNPLIRLSGDNGGAIEVDLASRSVVIDGQQTDLTSREWALLDQLLRRPGATLSKAQLEEALYEFGAEIESNTVEVYVSRLRRKLGKAVIHTVRGVGYRIEG</sequence>
<dbReference type="PROSITE" id="PS51755">
    <property type="entry name" value="OMPR_PHOB"/>
    <property type="match status" value="1"/>
</dbReference>
<dbReference type="InterPro" id="IPR036388">
    <property type="entry name" value="WH-like_DNA-bd_sf"/>
</dbReference>
<name>A0AB72UBJ8_9PROT</name>
<proteinExistence type="predicted"/>
<feature type="modified residue" description="4-aspartylphosphate" evidence="2">
    <location>
        <position position="95"/>
    </location>
</feature>
<dbReference type="GO" id="GO:0005829">
    <property type="term" value="C:cytosol"/>
    <property type="evidence" value="ECO:0007669"/>
    <property type="project" value="TreeGrafter"/>
</dbReference>
<feature type="domain" description="OmpR/PhoB-type" evidence="5">
    <location>
        <begin position="168"/>
        <end position="267"/>
    </location>
</feature>
<dbReference type="EMBL" id="CP004388">
    <property type="protein sequence ID" value="AJD51625.1"/>
    <property type="molecule type" value="Genomic_DNA"/>
</dbReference>
<evidence type="ECO:0000256" key="2">
    <source>
        <dbReference type="PROSITE-ProRule" id="PRU00169"/>
    </source>
</evidence>
<reference evidence="6 7" key="1">
    <citation type="journal article" date="2012" name="J. Bacteriol.">
        <title>Genome sequence of Thalassospira xiamenensis type strain M-5.</title>
        <authorList>
            <person name="Lai Q."/>
            <person name="Shao Z."/>
        </authorList>
    </citation>
    <scope>NUCLEOTIDE SEQUENCE [LARGE SCALE GENOMIC DNA]</scope>
    <source>
        <strain evidence="6 7">M-5</strain>
    </source>
</reference>
<dbReference type="Pfam" id="PF00072">
    <property type="entry name" value="Response_reg"/>
    <property type="match status" value="1"/>
</dbReference>
<dbReference type="InterPro" id="IPR011006">
    <property type="entry name" value="CheY-like_superfamily"/>
</dbReference>
<evidence type="ECO:0000313" key="7">
    <source>
        <dbReference type="Proteomes" id="UP000007127"/>
    </source>
</evidence>
<evidence type="ECO:0000256" key="1">
    <source>
        <dbReference type="ARBA" id="ARBA00023125"/>
    </source>
</evidence>
<accession>A0AB72UBJ8</accession>
<dbReference type="InterPro" id="IPR039420">
    <property type="entry name" value="WalR-like"/>
</dbReference>
<dbReference type="GO" id="GO:0006355">
    <property type="term" value="P:regulation of DNA-templated transcription"/>
    <property type="evidence" value="ECO:0007669"/>
    <property type="project" value="InterPro"/>
</dbReference>
<evidence type="ECO:0000259" key="4">
    <source>
        <dbReference type="PROSITE" id="PS50110"/>
    </source>
</evidence>
<dbReference type="PROSITE" id="PS50110">
    <property type="entry name" value="RESPONSE_REGULATORY"/>
    <property type="match status" value="1"/>
</dbReference>
<dbReference type="CDD" id="cd00383">
    <property type="entry name" value="trans_reg_C"/>
    <property type="match status" value="1"/>
</dbReference>
<dbReference type="SUPFAM" id="SSF46894">
    <property type="entry name" value="C-terminal effector domain of the bipartite response regulators"/>
    <property type="match status" value="1"/>
</dbReference>
<dbReference type="PANTHER" id="PTHR48111:SF36">
    <property type="entry name" value="TRANSCRIPTIONAL REGULATORY PROTEIN CUTR"/>
    <property type="match status" value="1"/>
</dbReference>
<evidence type="ECO:0000313" key="6">
    <source>
        <dbReference type="EMBL" id="AJD51625.1"/>
    </source>
</evidence>
<keyword evidence="1 3" id="KW-0238">DNA-binding</keyword>
<dbReference type="Gene3D" id="3.40.50.2300">
    <property type="match status" value="1"/>
</dbReference>
<gene>
    <name evidence="6" type="ORF">TH3_07525</name>
</gene>
<dbReference type="InterPro" id="IPR001789">
    <property type="entry name" value="Sig_transdc_resp-reg_receiver"/>
</dbReference>
<feature type="DNA-binding region" description="OmpR/PhoB-type" evidence="3">
    <location>
        <begin position="168"/>
        <end position="267"/>
    </location>
</feature>